<proteinExistence type="predicted"/>
<dbReference type="Gene3D" id="1.10.260.40">
    <property type="entry name" value="lambda repressor-like DNA-binding domains"/>
    <property type="match status" value="1"/>
</dbReference>
<keyword evidence="3" id="KW-0804">Transcription</keyword>
<dbReference type="PANTHER" id="PTHR30146:SF109">
    <property type="entry name" value="HTH-TYPE TRANSCRIPTIONAL REGULATOR GALS"/>
    <property type="match status" value="1"/>
</dbReference>
<evidence type="ECO:0000256" key="1">
    <source>
        <dbReference type="ARBA" id="ARBA00023015"/>
    </source>
</evidence>
<feature type="domain" description="HTH lacI-type" evidence="4">
    <location>
        <begin position="3"/>
        <end position="57"/>
    </location>
</feature>
<keyword evidence="1" id="KW-0805">Transcription regulation</keyword>
<dbReference type="InterPro" id="IPR046335">
    <property type="entry name" value="LacI/GalR-like_sensor"/>
</dbReference>
<dbReference type="SMART" id="SM00354">
    <property type="entry name" value="HTH_LACI"/>
    <property type="match status" value="1"/>
</dbReference>
<dbReference type="CDD" id="cd01392">
    <property type="entry name" value="HTH_LacI"/>
    <property type="match status" value="1"/>
</dbReference>
<evidence type="ECO:0000313" key="5">
    <source>
        <dbReference type="EMBL" id="OAH61657.1"/>
    </source>
</evidence>
<dbReference type="AlphaFoldDB" id="A0A177L8N7"/>
<dbReference type="PROSITE" id="PS50932">
    <property type="entry name" value="HTH_LACI_2"/>
    <property type="match status" value="1"/>
</dbReference>
<accession>A0A177L8N7</accession>
<dbReference type="RefSeq" id="WP_063965221.1">
    <property type="nucleotide sequence ID" value="NZ_JBCNAN010000017.1"/>
</dbReference>
<dbReference type="InterPro" id="IPR000843">
    <property type="entry name" value="HTH_LacI"/>
</dbReference>
<dbReference type="Proteomes" id="UP000076935">
    <property type="component" value="Unassembled WGS sequence"/>
</dbReference>
<protein>
    <submittedName>
        <fullName evidence="5">LacI family transcriptional regulator</fullName>
    </submittedName>
</protein>
<evidence type="ECO:0000259" key="4">
    <source>
        <dbReference type="PROSITE" id="PS50932"/>
    </source>
</evidence>
<dbReference type="Pfam" id="PF00356">
    <property type="entry name" value="LacI"/>
    <property type="match status" value="1"/>
</dbReference>
<sequence>MAVTIKDVAKKAQVAPSTVSRVLSDHPKITQETKEKVRKVMEELGYHPNLLARNLVRQSSQTVGIIMKESSEHSLFDPFFPAVLKGMSDLLHDREYSILMTTGETNEEIYQDVVKMVQGKNVDGLIMLYSRDEDPILEHLLKRKFPFVMIGKPATHIDEIMYVDNDNVKAARDMTQYLLSIGHKRIAYVGGNPKFEVHKDREQGYREALQISGIQETIIFQTSATRESGKELVDKLLKMEKRPTAILTTDELKCMSILSALYAESLRVPDDISITTFMDSLISELSSPPLTTMDIHPFQLGYEAAKTLVELLENPNMMRRNILVPTSLVKRQSCKKLTMNEETL</sequence>
<evidence type="ECO:0000313" key="6">
    <source>
        <dbReference type="Proteomes" id="UP000076935"/>
    </source>
</evidence>
<dbReference type="CDD" id="cd06294">
    <property type="entry name" value="PBP1_MalR-like"/>
    <property type="match status" value="1"/>
</dbReference>
<evidence type="ECO:0000256" key="2">
    <source>
        <dbReference type="ARBA" id="ARBA00023125"/>
    </source>
</evidence>
<dbReference type="PANTHER" id="PTHR30146">
    <property type="entry name" value="LACI-RELATED TRANSCRIPTIONAL REPRESSOR"/>
    <property type="match status" value="1"/>
</dbReference>
<dbReference type="InterPro" id="IPR028082">
    <property type="entry name" value="Peripla_BP_I"/>
</dbReference>
<comment type="caution">
    <text evidence="5">The sequence shown here is derived from an EMBL/GenBank/DDBJ whole genome shotgun (WGS) entry which is preliminary data.</text>
</comment>
<reference evidence="5 6" key="1">
    <citation type="submission" date="2016-01" db="EMBL/GenBank/DDBJ databases">
        <title>Investigation of taxonomic status of Bacillus aminovorans.</title>
        <authorList>
            <person name="Verma A."/>
            <person name="Pal Y."/>
            <person name="Krishnamurthi S."/>
        </authorList>
    </citation>
    <scope>NUCLEOTIDE SEQUENCE [LARGE SCALE GENOMIC DNA]</scope>
    <source>
        <strain evidence="5 6">DSM 1314</strain>
    </source>
</reference>
<dbReference type="Gene3D" id="3.40.50.2300">
    <property type="match status" value="2"/>
</dbReference>
<name>A0A177L8N7_9BACI</name>
<dbReference type="SUPFAM" id="SSF53822">
    <property type="entry name" value="Periplasmic binding protein-like I"/>
    <property type="match status" value="1"/>
</dbReference>
<organism evidence="5 6">
    <name type="scientific">Domibacillus aminovorans</name>
    <dbReference type="NCBI Taxonomy" id="29332"/>
    <lineage>
        <taxon>Bacteria</taxon>
        <taxon>Bacillati</taxon>
        <taxon>Bacillota</taxon>
        <taxon>Bacilli</taxon>
        <taxon>Bacillales</taxon>
        <taxon>Bacillaceae</taxon>
        <taxon>Domibacillus</taxon>
    </lineage>
</organism>
<dbReference type="Pfam" id="PF13377">
    <property type="entry name" value="Peripla_BP_3"/>
    <property type="match status" value="1"/>
</dbReference>
<keyword evidence="6" id="KW-1185">Reference proteome</keyword>
<dbReference type="SUPFAM" id="SSF47413">
    <property type="entry name" value="lambda repressor-like DNA-binding domains"/>
    <property type="match status" value="1"/>
</dbReference>
<keyword evidence="2" id="KW-0238">DNA-binding</keyword>
<dbReference type="GO" id="GO:0003700">
    <property type="term" value="F:DNA-binding transcription factor activity"/>
    <property type="evidence" value="ECO:0007669"/>
    <property type="project" value="TreeGrafter"/>
</dbReference>
<dbReference type="EMBL" id="LQWY01000016">
    <property type="protein sequence ID" value="OAH61657.1"/>
    <property type="molecule type" value="Genomic_DNA"/>
</dbReference>
<dbReference type="InterPro" id="IPR010982">
    <property type="entry name" value="Lambda_DNA-bd_dom_sf"/>
</dbReference>
<dbReference type="GO" id="GO:0000976">
    <property type="term" value="F:transcription cis-regulatory region binding"/>
    <property type="evidence" value="ECO:0007669"/>
    <property type="project" value="TreeGrafter"/>
</dbReference>
<evidence type="ECO:0000256" key="3">
    <source>
        <dbReference type="ARBA" id="ARBA00023163"/>
    </source>
</evidence>
<gene>
    <name evidence="5" type="ORF">AWH49_11960</name>
</gene>